<dbReference type="InterPro" id="IPR037171">
    <property type="entry name" value="NagB/RpiA_transferase-like"/>
</dbReference>
<proteinExistence type="predicted"/>
<feature type="domain" description="Acetyl-CoA hydrolase/transferase C-terminal" evidence="1">
    <location>
        <begin position="1"/>
        <end position="137"/>
    </location>
</feature>
<dbReference type="PANTHER" id="PTHR21432:SF20">
    <property type="entry name" value="ACETYL-COA HYDROLASE"/>
    <property type="match status" value="1"/>
</dbReference>
<sequence>MLSCEYTNMVSNIKRLDKMCAINSALEIDVTGQVVAESLGTKMLSGVGGQVDFMKGAALSNGGKPIIALPSTSSKGHSRIVPEIMPGAAVTTTRAHVQYVVTEYGHVDLKGKSLRERARLLVSIAHPDYREKLCHQALARFGKF</sequence>
<gene>
    <name evidence="2" type="ORF">MHBO_000242</name>
</gene>
<dbReference type="Pfam" id="PF13336">
    <property type="entry name" value="AcetylCoA_hyd_C"/>
    <property type="match status" value="1"/>
</dbReference>
<dbReference type="Proteomes" id="UP001439008">
    <property type="component" value="Unassembled WGS sequence"/>
</dbReference>
<evidence type="ECO:0000259" key="1">
    <source>
        <dbReference type="Pfam" id="PF13336"/>
    </source>
</evidence>
<evidence type="ECO:0000313" key="3">
    <source>
        <dbReference type="Proteomes" id="UP001439008"/>
    </source>
</evidence>
<protein>
    <recommendedName>
        <fullName evidence="1">Acetyl-CoA hydrolase/transferase C-terminal domain-containing protein</fullName>
    </recommendedName>
</protein>
<comment type="caution">
    <text evidence="2">The sequence shown here is derived from an EMBL/GenBank/DDBJ whole genome shotgun (WGS) entry which is preliminary data.</text>
</comment>
<dbReference type="Gene3D" id="3.40.1080.20">
    <property type="entry name" value="Acetyl-CoA hydrolase/transferase C-terminal domain"/>
    <property type="match status" value="1"/>
</dbReference>
<dbReference type="InterPro" id="IPR026888">
    <property type="entry name" value="AcetylCoA_hyd_C"/>
</dbReference>
<dbReference type="InterPro" id="IPR038460">
    <property type="entry name" value="AcetylCoA_hyd_C_sf"/>
</dbReference>
<dbReference type="InterPro" id="IPR046433">
    <property type="entry name" value="ActCoA_hydro"/>
</dbReference>
<organism evidence="2 3">
    <name type="scientific">Bonamia ostreae</name>
    <dbReference type="NCBI Taxonomy" id="126728"/>
    <lineage>
        <taxon>Eukaryota</taxon>
        <taxon>Sar</taxon>
        <taxon>Rhizaria</taxon>
        <taxon>Endomyxa</taxon>
        <taxon>Ascetosporea</taxon>
        <taxon>Haplosporida</taxon>
        <taxon>Bonamia</taxon>
    </lineage>
</organism>
<dbReference type="SUPFAM" id="SSF100950">
    <property type="entry name" value="NagB/RpiA/CoA transferase-like"/>
    <property type="match status" value="1"/>
</dbReference>
<dbReference type="EMBL" id="JBDODL010000032">
    <property type="protein sequence ID" value="MES1918244.1"/>
    <property type="molecule type" value="Genomic_DNA"/>
</dbReference>
<reference evidence="2 3" key="1">
    <citation type="journal article" date="2024" name="BMC Biol.">
        <title>Comparative genomics of Ascetosporea gives new insight into the evolutionary basis for animal parasitism in Rhizaria.</title>
        <authorList>
            <person name="Hiltunen Thoren M."/>
            <person name="Onut-Brannstrom I."/>
            <person name="Alfjorden A."/>
            <person name="Peckova H."/>
            <person name="Swords F."/>
            <person name="Hooper C."/>
            <person name="Holzer A.S."/>
            <person name="Bass D."/>
            <person name="Burki F."/>
        </authorList>
    </citation>
    <scope>NUCLEOTIDE SEQUENCE [LARGE SCALE GENOMIC DNA]</scope>
    <source>
        <strain evidence="2">20-A016</strain>
    </source>
</reference>
<dbReference type="PANTHER" id="PTHR21432">
    <property type="entry name" value="ACETYL-COA HYDROLASE-RELATED"/>
    <property type="match status" value="1"/>
</dbReference>
<keyword evidence="3" id="KW-1185">Reference proteome</keyword>
<name>A0ABV2AEW2_9EUKA</name>
<accession>A0ABV2AEW2</accession>
<evidence type="ECO:0000313" key="2">
    <source>
        <dbReference type="EMBL" id="MES1918244.1"/>
    </source>
</evidence>